<dbReference type="InterPro" id="IPR035969">
    <property type="entry name" value="Rab-GAP_TBC_sf"/>
</dbReference>
<dbReference type="Proteomes" id="UP000030748">
    <property type="component" value="Unassembled WGS sequence"/>
</dbReference>
<reference evidence="1 2" key="1">
    <citation type="journal article" date="2013" name="Proc. Natl. Acad. Sci. U.S.A.">
        <title>Fine-scale variation in meiotic recombination in Mimulus inferred from population shotgun sequencing.</title>
        <authorList>
            <person name="Hellsten U."/>
            <person name="Wright K.M."/>
            <person name="Jenkins J."/>
            <person name="Shu S."/>
            <person name="Yuan Y."/>
            <person name="Wessler S.R."/>
            <person name="Schmutz J."/>
            <person name="Willis J.H."/>
            <person name="Rokhsar D.S."/>
        </authorList>
    </citation>
    <scope>NUCLEOTIDE SEQUENCE [LARGE SCALE GENOMIC DNA]</scope>
    <source>
        <strain evidence="2">cv. DUN x IM62</strain>
    </source>
</reference>
<dbReference type="Gene3D" id="1.10.472.80">
    <property type="entry name" value="Ypt/Rab-GAP domain of gyp1p, domain 3"/>
    <property type="match status" value="1"/>
</dbReference>
<protein>
    <submittedName>
        <fullName evidence="1">Uncharacterized protein</fullName>
    </submittedName>
</protein>
<evidence type="ECO:0000313" key="2">
    <source>
        <dbReference type="Proteomes" id="UP000030748"/>
    </source>
</evidence>
<dbReference type="SUPFAM" id="SSF47923">
    <property type="entry name" value="Ypt/Rab-GAP domain of gyp1p"/>
    <property type="match status" value="1"/>
</dbReference>
<dbReference type="EMBL" id="KI630370">
    <property type="protein sequence ID" value="EYU41037.1"/>
    <property type="molecule type" value="Genomic_DNA"/>
</dbReference>
<dbReference type="STRING" id="4155.A0A022RKT9"/>
<keyword evidence="2" id="KW-1185">Reference proteome</keyword>
<dbReference type="AlphaFoldDB" id="A0A022RKT9"/>
<name>A0A022RKT9_ERYGU</name>
<accession>A0A022RKT9</accession>
<proteinExistence type="predicted"/>
<feature type="non-terminal residue" evidence="1">
    <location>
        <position position="1"/>
    </location>
</feature>
<organism evidence="1 2">
    <name type="scientific">Erythranthe guttata</name>
    <name type="common">Yellow monkey flower</name>
    <name type="synonym">Mimulus guttatus</name>
    <dbReference type="NCBI Taxonomy" id="4155"/>
    <lineage>
        <taxon>Eukaryota</taxon>
        <taxon>Viridiplantae</taxon>
        <taxon>Streptophyta</taxon>
        <taxon>Embryophyta</taxon>
        <taxon>Tracheophyta</taxon>
        <taxon>Spermatophyta</taxon>
        <taxon>Magnoliopsida</taxon>
        <taxon>eudicotyledons</taxon>
        <taxon>Gunneridae</taxon>
        <taxon>Pentapetalae</taxon>
        <taxon>asterids</taxon>
        <taxon>lamiids</taxon>
        <taxon>Lamiales</taxon>
        <taxon>Phrymaceae</taxon>
        <taxon>Erythranthe</taxon>
    </lineage>
</organism>
<evidence type="ECO:0000313" key="1">
    <source>
        <dbReference type="EMBL" id="EYU41037.1"/>
    </source>
</evidence>
<sequence>CSNKIWSDKLQELEFQEMVMFLQHLPTQKWTHLELETVLSRAYMWHSVFNNSPSHLAG</sequence>
<gene>
    <name evidence="1" type="ORF">MIMGU_mgv1a0248442mg</name>
</gene>